<protein>
    <submittedName>
        <fullName evidence="1">Uncharacterized protein</fullName>
    </submittedName>
</protein>
<evidence type="ECO:0000313" key="2">
    <source>
        <dbReference type="Proteomes" id="UP000075321"/>
    </source>
</evidence>
<dbReference type="RefSeq" id="WP_169802681.1">
    <property type="nucleotide sequence ID" value="NZ_LTAZ01000013.1"/>
</dbReference>
<dbReference type="EMBL" id="LTAZ01000013">
    <property type="protein sequence ID" value="KYH24640.1"/>
    <property type="molecule type" value="Genomic_DNA"/>
</dbReference>
<name>A0A151AAQ9_9EURY</name>
<gene>
    <name evidence="1" type="ORF">HAPAU_36230</name>
</gene>
<dbReference type="Proteomes" id="UP000075321">
    <property type="component" value="Unassembled WGS sequence"/>
</dbReference>
<organism evidence="1 2">
    <name type="scientific">Halalkalicoccus paucihalophilus</name>
    <dbReference type="NCBI Taxonomy" id="1008153"/>
    <lineage>
        <taxon>Archaea</taxon>
        <taxon>Methanobacteriati</taxon>
        <taxon>Methanobacteriota</taxon>
        <taxon>Stenosarchaea group</taxon>
        <taxon>Halobacteria</taxon>
        <taxon>Halobacteriales</taxon>
        <taxon>Halococcaceae</taxon>
        <taxon>Halalkalicoccus</taxon>
    </lineage>
</organism>
<dbReference type="PATRIC" id="fig|1008153.3.peg.3831"/>
<comment type="caution">
    <text evidence="1">The sequence shown here is derived from an EMBL/GenBank/DDBJ whole genome shotgun (WGS) entry which is preliminary data.</text>
</comment>
<proteinExistence type="predicted"/>
<dbReference type="AlphaFoldDB" id="A0A151AAQ9"/>
<evidence type="ECO:0000313" key="1">
    <source>
        <dbReference type="EMBL" id="KYH24640.1"/>
    </source>
</evidence>
<accession>A0A151AAQ9</accession>
<keyword evidence="2" id="KW-1185">Reference proteome</keyword>
<sequence>MAADETVLKIRESATGEIVERFEIGFEARAVYTVFALGYVDPTTTPENAVENASFALGITENAVPGER</sequence>
<reference evidence="1 2" key="1">
    <citation type="submission" date="2016-02" db="EMBL/GenBank/DDBJ databases">
        <title>Genome sequence of Halalkalicoccus paucihalophilus DSM 24557.</title>
        <authorList>
            <person name="Poehlein A."/>
            <person name="Daniel R."/>
        </authorList>
    </citation>
    <scope>NUCLEOTIDE SEQUENCE [LARGE SCALE GENOMIC DNA]</scope>
    <source>
        <strain evidence="1 2">DSM 24557</strain>
    </source>
</reference>